<accession>A0ABR5GT79</accession>
<keyword evidence="1" id="KW-0472">Membrane</keyword>
<dbReference type="Gene3D" id="1.20.1530.20">
    <property type="match status" value="1"/>
</dbReference>
<evidence type="ECO:0000313" key="3">
    <source>
        <dbReference type="Proteomes" id="UP000035947"/>
    </source>
</evidence>
<organism evidence="2 3">
    <name type="scientific">Methylobacterium platani JCM 14648</name>
    <dbReference type="NCBI Taxonomy" id="1295136"/>
    <lineage>
        <taxon>Bacteria</taxon>
        <taxon>Pseudomonadati</taxon>
        <taxon>Pseudomonadota</taxon>
        <taxon>Alphaproteobacteria</taxon>
        <taxon>Hyphomicrobiales</taxon>
        <taxon>Methylobacteriaceae</taxon>
        <taxon>Methylobacterium</taxon>
    </lineage>
</organism>
<evidence type="ECO:0000313" key="2">
    <source>
        <dbReference type="EMBL" id="KMO12442.1"/>
    </source>
</evidence>
<gene>
    <name evidence="2" type="ORF">SQ03_24320</name>
</gene>
<dbReference type="InterPro" id="IPR038770">
    <property type="entry name" value="Na+/solute_symporter_sf"/>
</dbReference>
<dbReference type="Proteomes" id="UP000035947">
    <property type="component" value="Unassembled WGS sequence"/>
</dbReference>
<proteinExistence type="predicted"/>
<keyword evidence="1" id="KW-1133">Transmembrane helix</keyword>
<feature type="non-terminal residue" evidence="2">
    <location>
        <position position="106"/>
    </location>
</feature>
<dbReference type="EMBL" id="JXOD01000256">
    <property type="protein sequence ID" value="KMO12442.1"/>
    <property type="molecule type" value="Genomic_DNA"/>
</dbReference>
<keyword evidence="3" id="KW-1185">Reference proteome</keyword>
<sequence>MTEHAASGSYKEVILFLVTAGIVVPLFHRLRISPVLGFIGAGALLGPSGLGRLAETVPWLGVGAISGRTGIAHPAGVGVGVLMVMVGGGLLSLITILRCRRIVRGW</sequence>
<name>A0ABR5GT79_9HYPH</name>
<evidence type="ECO:0000256" key="1">
    <source>
        <dbReference type="SAM" id="Phobius"/>
    </source>
</evidence>
<protein>
    <submittedName>
        <fullName evidence="2">Uncharacterized protein</fullName>
    </submittedName>
</protein>
<feature type="transmembrane region" description="Helical" evidence="1">
    <location>
        <begin position="12"/>
        <end position="28"/>
    </location>
</feature>
<keyword evidence="1" id="KW-0812">Transmembrane</keyword>
<feature type="transmembrane region" description="Helical" evidence="1">
    <location>
        <begin position="74"/>
        <end position="97"/>
    </location>
</feature>
<reference evidence="2 3" key="1">
    <citation type="submission" date="2015-01" db="EMBL/GenBank/DDBJ databases">
        <title>Genome sequencing of Methylobacterium platani JCM14648 type strain.</title>
        <authorList>
            <person name="Chaudhry V."/>
            <person name="Patil P.B."/>
        </authorList>
    </citation>
    <scope>NUCLEOTIDE SEQUENCE [LARGE SCALE GENOMIC DNA]</scope>
    <source>
        <strain evidence="2 3">JCM 14648</strain>
    </source>
</reference>
<comment type="caution">
    <text evidence="2">The sequence shown here is derived from an EMBL/GenBank/DDBJ whole genome shotgun (WGS) entry which is preliminary data.</text>
</comment>